<evidence type="ECO:0000313" key="6">
    <source>
        <dbReference type="EMBL" id="PUE05676.1"/>
    </source>
</evidence>
<accession>A0A6N4E9M6</accession>
<dbReference type="GO" id="GO:0005304">
    <property type="term" value="F:L-valine transmembrane transporter activity"/>
    <property type="evidence" value="ECO:0007669"/>
    <property type="project" value="TreeGrafter"/>
</dbReference>
<keyword evidence="2" id="KW-0547">Nucleotide-binding</keyword>
<dbReference type="GO" id="GO:0016887">
    <property type="term" value="F:ATP hydrolysis activity"/>
    <property type="evidence" value="ECO:0007669"/>
    <property type="project" value="InterPro"/>
</dbReference>
<protein>
    <recommendedName>
        <fullName evidence="8">ABC transporter domain-containing protein</fullName>
    </recommendedName>
</protein>
<dbReference type="PANTHER" id="PTHR45772">
    <property type="entry name" value="CONSERVED COMPONENT OF ABC TRANSPORTER FOR NATURAL AMINO ACIDS-RELATED"/>
    <property type="match status" value="1"/>
</dbReference>
<organism evidence="6 7">
    <name type="scientific">Candidatus Sedimenticola endophacoides</name>
    <dbReference type="NCBI Taxonomy" id="2548426"/>
    <lineage>
        <taxon>Bacteria</taxon>
        <taxon>Pseudomonadati</taxon>
        <taxon>Pseudomonadota</taxon>
        <taxon>Gammaproteobacteria</taxon>
        <taxon>Chromatiales</taxon>
        <taxon>Sedimenticolaceae</taxon>
        <taxon>Sedimenticola</taxon>
    </lineage>
</organism>
<feature type="domain" description="Branched-chain amino acid ATP-binding cassette transporter C-terminal" evidence="5">
    <location>
        <begin position="131"/>
        <end position="149"/>
    </location>
</feature>
<evidence type="ECO:0000313" key="7">
    <source>
        <dbReference type="Proteomes" id="UP000250928"/>
    </source>
</evidence>
<evidence type="ECO:0000256" key="3">
    <source>
        <dbReference type="ARBA" id="ARBA00022840"/>
    </source>
</evidence>
<dbReference type="GO" id="GO:0042941">
    <property type="term" value="P:D-alanine transmembrane transport"/>
    <property type="evidence" value="ECO:0007669"/>
    <property type="project" value="TreeGrafter"/>
</dbReference>
<evidence type="ECO:0000256" key="2">
    <source>
        <dbReference type="ARBA" id="ARBA00022741"/>
    </source>
</evidence>
<dbReference type="GO" id="GO:1903805">
    <property type="term" value="P:L-valine import across plasma membrane"/>
    <property type="evidence" value="ECO:0007669"/>
    <property type="project" value="TreeGrafter"/>
</dbReference>
<dbReference type="InterPro" id="IPR032823">
    <property type="entry name" value="BCA_ABC_TP_C"/>
</dbReference>
<feature type="domain" description="ABC transporter" evidence="4">
    <location>
        <begin position="21"/>
        <end position="80"/>
    </location>
</feature>
<dbReference type="GO" id="GO:0005886">
    <property type="term" value="C:plasma membrane"/>
    <property type="evidence" value="ECO:0007669"/>
    <property type="project" value="TreeGrafter"/>
</dbReference>
<keyword evidence="3" id="KW-0067">ATP-binding</keyword>
<dbReference type="Pfam" id="PF00005">
    <property type="entry name" value="ABC_tran"/>
    <property type="match status" value="1"/>
</dbReference>
<dbReference type="GO" id="GO:1903806">
    <property type="term" value="P:L-isoleucine import across plasma membrane"/>
    <property type="evidence" value="ECO:0007669"/>
    <property type="project" value="TreeGrafter"/>
</dbReference>
<evidence type="ECO:0000256" key="1">
    <source>
        <dbReference type="ARBA" id="ARBA00022448"/>
    </source>
</evidence>
<dbReference type="Gene3D" id="3.40.50.300">
    <property type="entry name" value="P-loop containing nucleotide triphosphate hydrolases"/>
    <property type="match status" value="1"/>
</dbReference>
<evidence type="ECO:0008006" key="8">
    <source>
        <dbReference type="Google" id="ProtNLM"/>
    </source>
</evidence>
<proteinExistence type="predicted"/>
<keyword evidence="1" id="KW-0813">Transport</keyword>
<evidence type="ECO:0000259" key="4">
    <source>
        <dbReference type="Pfam" id="PF00005"/>
    </source>
</evidence>
<dbReference type="InterPro" id="IPR003439">
    <property type="entry name" value="ABC_transporter-like_ATP-bd"/>
</dbReference>
<dbReference type="AlphaFoldDB" id="A0A6N4E9M6"/>
<dbReference type="InterPro" id="IPR051120">
    <property type="entry name" value="ABC_AA/LPS_Transport"/>
</dbReference>
<dbReference type="GO" id="GO:0015192">
    <property type="term" value="F:L-phenylalanine transmembrane transporter activity"/>
    <property type="evidence" value="ECO:0007669"/>
    <property type="project" value="TreeGrafter"/>
</dbReference>
<dbReference type="PANTHER" id="PTHR45772:SF7">
    <property type="entry name" value="AMINO ACID ABC TRANSPORTER ATP-BINDING PROTEIN"/>
    <property type="match status" value="1"/>
</dbReference>
<dbReference type="SUPFAM" id="SSF52540">
    <property type="entry name" value="P-loop containing nucleoside triphosphate hydrolases"/>
    <property type="match status" value="1"/>
</dbReference>
<dbReference type="GO" id="GO:0015188">
    <property type="term" value="F:L-isoleucine transmembrane transporter activity"/>
    <property type="evidence" value="ECO:0007669"/>
    <property type="project" value="TreeGrafter"/>
</dbReference>
<name>A0A6N4E9M6_9GAMM</name>
<sequence length="158" mass="17499">MVGCHLRTRGRLLGAALRLPHIVREERQARAWAEEALHFCGLEALIGQDAGALPYGALKRLEIARALAVRPRLLLMDEPAAGLNDTETLELRQLIRRIAESGITVLLVEHNMGLVMQVSDHILVLDYGSYLAEGSPREIQNNPKVIEAYRGGEVQYAV</sequence>
<dbReference type="GO" id="GO:0015808">
    <property type="term" value="P:L-alanine transport"/>
    <property type="evidence" value="ECO:0007669"/>
    <property type="project" value="TreeGrafter"/>
</dbReference>
<comment type="caution">
    <text evidence="6">The sequence shown here is derived from an EMBL/GenBank/DDBJ whole genome shotgun (WGS) entry which is preliminary data.</text>
</comment>
<reference evidence="6 7" key="1">
    <citation type="submission" date="2018-01" db="EMBL/GenBank/DDBJ databases">
        <title>Novel co-symbiosis in the lucinid bivalve Phacoides pectinatus.</title>
        <authorList>
            <person name="Lim S.J."/>
            <person name="Davis B.G."/>
            <person name="Gill D.E."/>
            <person name="Engel A.S."/>
            <person name="Anderson L.C."/>
            <person name="Campbell B.J."/>
        </authorList>
    </citation>
    <scope>NUCLEOTIDE SEQUENCE [LARGE SCALE GENOMIC DNA]</scope>
    <source>
        <strain evidence="6">N3_P5</strain>
    </source>
</reference>
<gene>
    <name evidence="6" type="ORF">C3L24_00630</name>
</gene>
<dbReference type="EMBL" id="PQCO01000050">
    <property type="protein sequence ID" value="PUE05676.1"/>
    <property type="molecule type" value="Genomic_DNA"/>
</dbReference>
<dbReference type="InterPro" id="IPR027417">
    <property type="entry name" value="P-loop_NTPase"/>
</dbReference>
<evidence type="ECO:0000259" key="5">
    <source>
        <dbReference type="Pfam" id="PF12399"/>
    </source>
</evidence>
<dbReference type="Proteomes" id="UP000250928">
    <property type="component" value="Unassembled WGS sequence"/>
</dbReference>
<dbReference type="GO" id="GO:0005524">
    <property type="term" value="F:ATP binding"/>
    <property type="evidence" value="ECO:0007669"/>
    <property type="project" value="UniProtKB-KW"/>
</dbReference>
<dbReference type="Pfam" id="PF12399">
    <property type="entry name" value="BCA_ABC_TP_C"/>
    <property type="match status" value="1"/>
</dbReference>